<organism evidence="2 3">
    <name type="scientific">Acidisoma cellulosilyticum</name>
    <dbReference type="NCBI Taxonomy" id="2802395"/>
    <lineage>
        <taxon>Bacteria</taxon>
        <taxon>Pseudomonadati</taxon>
        <taxon>Pseudomonadota</taxon>
        <taxon>Alphaproteobacteria</taxon>
        <taxon>Acetobacterales</taxon>
        <taxon>Acidocellaceae</taxon>
        <taxon>Acidisoma</taxon>
    </lineage>
</organism>
<keyword evidence="1" id="KW-0812">Transmembrane</keyword>
<evidence type="ECO:0000313" key="2">
    <source>
        <dbReference type="EMBL" id="MCB8881659.1"/>
    </source>
</evidence>
<evidence type="ECO:0000313" key="3">
    <source>
        <dbReference type="Proteomes" id="UP000721844"/>
    </source>
</evidence>
<comment type="caution">
    <text evidence="2">The sequence shown here is derived from an EMBL/GenBank/DDBJ whole genome shotgun (WGS) entry which is preliminary data.</text>
</comment>
<proteinExistence type="predicted"/>
<feature type="transmembrane region" description="Helical" evidence="1">
    <location>
        <begin position="78"/>
        <end position="95"/>
    </location>
</feature>
<feature type="transmembrane region" description="Helical" evidence="1">
    <location>
        <begin position="196"/>
        <end position="214"/>
    </location>
</feature>
<name>A0A963Z2R4_9PROT</name>
<dbReference type="InterPro" id="IPR007136">
    <property type="entry name" value="DUF347"/>
</dbReference>
<feature type="transmembrane region" description="Helical" evidence="1">
    <location>
        <begin position="52"/>
        <end position="71"/>
    </location>
</feature>
<sequence>MSSLVTTLEERPRVIGASKVPLTTLNFWTVKILSTAMGEAASDYLVKHMDPILAVGLGATGFVIALLIQFSTTRYNSWSYWFLVSMIAIFGTMFADALHLFGLPLTISTVVFASLLAVIFFAWYRVEGTLSVHSIDASRREVFYWVTVMTSFTLGTAAGDWTAVTLHLGNLLSGFVFLGLFLLPGLGFWKFGLNPIVAFWFSYVMTRPLGASFADWIGKPTGFGGLGFGTGHLSLLLTACIVLLVFYLSVTRRDVDRVTAPAE</sequence>
<feature type="transmembrane region" description="Helical" evidence="1">
    <location>
        <begin position="101"/>
        <end position="122"/>
    </location>
</feature>
<keyword evidence="3" id="KW-1185">Reference proteome</keyword>
<reference evidence="2 3" key="1">
    <citation type="journal article" date="2021" name="Microorganisms">
        <title>Acidisoma silvae sp. nov. and Acidisomacellulosilytica sp. nov., Two Acidophilic Bacteria Isolated from Decaying Wood, Hydrolyzing Cellulose and Producing Poly-3-hydroxybutyrate.</title>
        <authorList>
            <person name="Mieszkin S."/>
            <person name="Pouder E."/>
            <person name="Uroz S."/>
            <person name="Simon-Colin C."/>
            <person name="Alain K."/>
        </authorList>
    </citation>
    <scope>NUCLEOTIDE SEQUENCE [LARGE SCALE GENOMIC DNA]</scope>
    <source>
        <strain evidence="2 3">HW T5.17</strain>
    </source>
</reference>
<dbReference type="Proteomes" id="UP000721844">
    <property type="component" value="Unassembled WGS sequence"/>
</dbReference>
<dbReference type="EMBL" id="JAESVA010000005">
    <property type="protein sequence ID" value="MCB8881659.1"/>
    <property type="molecule type" value="Genomic_DNA"/>
</dbReference>
<protein>
    <recommendedName>
        <fullName evidence="4">Membrane-anchored protein</fullName>
    </recommendedName>
</protein>
<dbReference type="Pfam" id="PF03988">
    <property type="entry name" value="DUF347"/>
    <property type="match status" value="4"/>
</dbReference>
<evidence type="ECO:0008006" key="4">
    <source>
        <dbReference type="Google" id="ProtNLM"/>
    </source>
</evidence>
<accession>A0A963Z2R4</accession>
<feature type="transmembrane region" description="Helical" evidence="1">
    <location>
        <begin position="142"/>
        <end position="159"/>
    </location>
</feature>
<dbReference type="AlphaFoldDB" id="A0A963Z2R4"/>
<dbReference type="RefSeq" id="WP_227308325.1">
    <property type="nucleotide sequence ID" value="NZ_JAESVA010000005.1"/>
</dbReference>
<keyword evidence="1" id="KW-0472">Membrane</keyword>
<keyword evidence="1" id="KW-1133">Transmembrane helix</keyword>
<evidence type="ECO:0000256" key="1">
    <source>
        <dbReference type="SAM" id="Phobius"/>
    </source>
</evidence>
<gene>
    <name evidence="2" type="ORF">ACELLULO517_15525</name>
</gene>
<feature type="transmembrane region" description="Helical" evidence="1">
    <location>
        <begin position="226"/>
        <end position="248"/>
    </location>
</feature>
<feature type="transmembrane region" description="Helical" evidence="1">
    <location>
        <begin position="171"/>
        <end position="189"/>
    </location>
</feature>